<dbReference type="AlphaFoldDB" id="A0AAV4SQL3"/>
<keyword evidence="2" id="KW-1185">Reference proteome</keyword>
<evidence type="ECO:0000313" key="1">
    <source>
        <dbReference type="EMBL" id="GIY34775.1"/>
    </source>
</evidence>
<accession>A0AAV4SQL3</accession>
<evidence type="ECO:0000313" key="2">
    <source>
        <dbReference type="Proteomes" id="UP001054837"/>
    </source>
</evidence>
<dbReference type="Proteomes" id="UP001054837">
    <property type="component" value="Unassembled WGS sequence"/>
</dbReference>
<organism evidence="1 2">
    <name type="scientific">Caerostris darwini</name>
    <dbReference type="NCBI Taxonomy" id="1538125"/>
    <lineage>
        <taxon>Eukaryota</taxon>
        <taxon>Metazoa</taxon>
        <taxon>Ecdysozoa</taxon>
        <taxon>Arthropoda</taxon>
        <taxon>Chelicerata</taxon>
        <taxon>Arachnida</taxon>
        <taxon>Araneae</taxon>
        <taxon>Araneomorphae</taxon>
        <taxon>Entelegynae</taxon>
        <taxon>Araneoidea</taxon>
        <taxon>Araneidae</taxon>
        <taxon>Caerostris</taxon>
    </lineage>
</organism>
<dbReference type="EMBL" id="BPLQ01008095">
    <property type="protein sequence ID" value="GIY34775.1"/>
    <property type="molecule type" value="Genomic_DNA"/>
</dbReference>
<gene>
    <name evidence="1" type="ORF">CDAR_98061</name>
</gene>
<comment type="caution">
    <text evidence="1">The sequence shown here is derived from an EMBL/GenBank/DDBJ whole genome shotgun (WGS) entry which is preliminary data.</text>
</comment>
<sequence length="164" mass="19011">MNPIEHLWDIIERNKVQQKRLEIIQTITTTADDGYITVAGITPLKIFPAHQYMVSWDHSDMPHYEAGGFGVWASSCYKPDNMWPKGHFELSPKNGHLAVGGECHAFHLWLQLTLNIRSRMHTNLSKEMKPCVPQMFSVSREHPPLTAPEKHYLLLKFHKRSKNR</sequence>
<proteinExistence type="predicted"/>
<protein>
    <submittedName>
        <fullName evidence="1">Uncharacterized protein</fullName>
    </submittedName>
</protein>
<name>A0AAV4SQL3_9ARAC</name>
<reference evidence="1 2" key="1">
    <citation type="submission" date="2021-06" db="EMBL/GenBank/DDBJ databases">
        <title>Caerostris darwini draft genome.</title>
        <authorList>
            <person name="Kono N."/>
            <person name="Arakawa K."/>
        </authorList>
    </citation>
    <scope>NUCLEOTIDE SEQUENCE [LARGE SCALE GENOMIC DNA]</scope>
</reference>